<reference evidence="2 3" key="1">
    <citation type="submission" date="2021-04" db="EMBL/GenBank/DDBJ databases">
        <title>Whole genome sequence analysis of a thiophenic sulfur metabolizing bacteria.</title>
        <authorList>
            <person name="Akhtar N."/>
            <person name="Akram J."/>
            <person name="Aslam A."/>
        </authorList>
    </citation>
    <scope>NUCLEOTIDE SEQUENCE [LARGE SCALE GENOMIC DNA]</scope>
    <source>
        <strain evidence="2 3">3OW</strain>
    </source>
</reference>
<comment type="caution">
    <text evidence="2">The sequence shown here is derived from an EMBL/GenBank/DDBJ whole genome shotgun (WGS) entry which is preliminary data.</text>
</comment>
<sequence length="89" mass="9519">MVCVVVSADRHPPLNATVAEFGARVRARREALGLTQEQAAERIGVHFTNLGLIERGRRSARTETIARIAAGLDTTVGALMDDLPLAAPE</sequence>
<evidence type="ECO:0000259" key="1">
    <source>
        <dbReference type="PROSITE" id="PS50943"/>
    </source>
</evidence>
<dbReference type="Pfam" id="PF13560">
    <property type="entry name" value="HTH_31"/>
    <property type="match status" value="1"/>
</dbReference>
<dbReference type="Gene3D" id="1.10.260.40">
    <property type="entry name" value="lambda repressor-like DNA-binding domains"/>
    <property type="match status" value="1"/>
</dbReference>
<accession>A0ABS5NHC4</accession>
<dbReference type="Proteomes" id="UP000676853">
    <property type="component" value="Unassembled WGS sequence"/>
</dbReference>
<dbReference type="InterPro" id="IPR001387">
    <property type="entry name" value="Cro/C1-type_HTH"/>
</dbReference>
<dbReference type="CDD" id="cd00093">
    <property type="entry name" value="HTH_XRE"/>
    <property type="match status" value="1"/>
</dbReference>
<organism evidence="2 3">
    <name type="scientific">Tsukamurella paurometabola</name>
    <name type="common">Corynebacterium paurometabolum</name>
    <dbReference type="NCBI Taxonomy" id="2061"/>
    <lineage>
        <taxon>Bacteria</taxon>
        <taxon>Bacillati</taxon>
        <taxon>Actinomycetota</taxon>
        <taxon>Actinomycetes</taxon>
        <taxon>Mycobacteriales</taxon>
        <taxon>Tsukamurellaceae</taxon>
        <taxon>Tsukamurella</taxon>
    </lineage>
</organism>
<protein>
    <submittedName>
        <fullName evidence="2">Helix-turn-helix transcriptional regulator</fullName>
    </submittedName>
</protein>
<dbReference type="EMBL" id="JAGXOE010000077">
    <property type="protein sequence ID" value="MBS4103706.1"/>
    <property type="molecule type" value="Genomic_DNA"/>
</dbReference>
<dbReference type="SUPFAM" id="SSF47413">
    <property type="entry name" value="lambda repressor-like DNA-binding domains"/>
    <property type="match status" value="1"/>
</dbReference>
<keyword evidence="3" id="KW-1185">Reference proteome</keyword>
<dbReference type="InterPro" id="IPR010982">
    <property type="entry name" value="Lambda_DNA-bd_dom_sf"/>
</dbReference>
<proteinExistence type="predicted"/>
<feature type="domain" description="HTH cro/C1-type" evidence="1">
    <location>
        <begin position="25"/>
        <end position="79"/>
    </location>
</feature>
<dbReference type="PROSITE" id="PS50943">
    <property type="entry name" value="HTH_CROC1"/>
    <property type="match status" value="1"/>
</dbReference>
<dbReference type="SMART" id="SM00530">
    <property type="entry name" value="HTH_XRE"/>
    <property type="match status" value="1"/>
</dbReference>
<evidence type="ECO:0000313" key="3">
    <source>
        <dbReference type="Proteomes" id="UP000676853"/>
    </source>
</evidence>
<name>A0ABS5NHC4_TSUPA</name>
<evidence type="ECO:0000313" key="2">
    <source>
        <dbReference type="EMBL" id="MBS4103706.1"/>
    </source>
</evidence>
<gene>
    <name evidence="2" type="ORF">KFZ73_20975</name>
</gene>